<organism evidence="3 4">
    <name type="scientific">Polarella glacialis</name>
    <name type="common">Dinoflagellate</name>
    <dbReference type="NCBI Taxonomy" id="89957"/>
    <lineage>
        <taxon>Eukaryota</taxon>
        <taxon>Sar</taxon>
        <taxon>Alveolata</taxon>
        <taxon>Dinophyceae</taxon>
        <taxon>Suessiales</taxon>
        <taxon>Suessiaceae</taxon>
        <taxon>Polarella</taxon>
    </lineage>
</organism>
<dbReference type="Proteomes" id="UP000654075">
    <property type="component" value="Unassembled WGS sequence"/>
</dbReference>
<evidence type="ECO:0000313" key="4">
    <source>
        <dbReference type="Proteomes" id="UP000654075"/>
    </source>
</evidence>
<feature type="region of interest" description="Disordered" evidence="1">
    <location>
        <begin position="857"/>
        <end position="880"/>
    </location>
</feature>
<sequence length="880" mass="90937">MDCLCLSGHLGGKLLRLAVLAVVVPPLLLGSILQEMGLMLQEQSIPNFAIGLGEQGTAVTLEGEAASISASAVSDQTEVEMLEARAAELQARSAEEEESAMEQQEASSGFEEAEGQSVEAAEMKAAVEQAADSAVQAASAAAAETGEAVGEAAVEGAEVAAGAAQEAAAAAAEQAILAGGEEAAALTGEVAAAEGTALVAGSALGPVGLTVAAASVGAAIEAPKVVAEVGALQAEFEADHDEITAVEKEAQADAEEAAALTDQAGAMEAESASVAAIAMGVLCLTTGTLLQFAALVFQAPVATVVLSEKALAVGVGAYALAPGIGKLGSGGPFWAPMAANVALVPAAVAVLALPWADTITWAAELQRLSDNPLQALVQLPGFSEAYGHNATTTTTTTTKIPQVRHQRSPKNQQQRQEAEFQLLRRRLRSQEADSEIIGFWPDWGSAAVALEKLKDAEAVALENGQHAAADALEKGQEAAVVNWDEGKNAAADAFEKSKGATAVAWEKLQKTEAVALENLSKSPLAHQMGQTANAVKDGAGFAAMQAKDRLKRLKNGKADIRTTTVEPYTTPRPPPAMDRWFVFKTAAKRFGETFASCTSWLMRFAVDALVLFGLVVMAETVVSTGRHAPSLRQGCAHQGQVAGRIVGNIYSRWVGVAAVVVAVWVLSLLLATHLEPQARWVLSFFLSMRLSLVQVTAACAVLLLAVSGLHARQLSSLECSCERCTGAADEAGLACGSYAVVASHEEKGSSAPPLAGTSWLSDLAVGLLTVLSFAVDELLAVLERPVAAWAAGAAVKSVLAIQCTLLLLPWSTVAPTLPGGYKPSSPYQLLLPCVVLGVGIGAMLLAGRRSVDQARESAKHSQVLRRPDSRKVDLEGSRGS</sequence>
<keyword evidence="2" id="KW-0472">Membrane</keyword>
<evidence type="ECO:0000256" key="1">
    <source>
        <dbReference type="SAM" id="MobiDB-lite"/>
    </source>
</evidence>
<feature type="transmembrane region" description="Helical" evidence="2">
    <location>
        <begin position="680"/>
        <end position="706"/>
    </location>
</feature>
<evidence type="ECO:0000256" key="2">
    <source>
        <dbReference type="SAM" id="Phobius"/>
    </source>
</evidence>
<feature type="region of interest" description="Disordered" evidence="1">
    <location>
        <begin position="89"/>
        <end position="124"/>
    </location>
</feature>
<feature type="transmembrane region" description="Helical" evidence="2">
    <location>
        <begin position="827"/>
        <end position="846"/>
    </location>
</feature>
<dbReference type="AlphaFoldDB" id="A0A813HJK8"/>
<keyword evidence="2" id="KW-1133">Transmembrane helix</keyword>
<proteinExistence type="predicted"/>
<name>A0A813HJK8_POLGL</name>
<feature type="region of interest" description="Disordered" evidence="1">
    <location>
        <begin position="393"/>
        <end position="417"/>
    </location>
</feature>
<comment type="caution">
    <text evidence="3">The sequence shown here is derived from an EMBL/GenBank/DDBJ whole genome shotgun (WGS) entry which is preliminary data.</text>
</comment>
<feature type="transmembrane region" description="Helical" evidence="2">
    <location>
        <begin position="786"/>
        <end position="807"/>
    </location>
</feature>
<feature type="transmembrane region" description="Helical" evidence="2">
    <location>
        <begin position="14"/>
        <end position="33"/>
    </location>
</feature>
<gene>
    <name evidence="3" type="ORF">PGLA1383_LOCUS52968</name>
</gene>
<reference evidence="3" key="1">
    <citation type="submission" date="2021-02" db="EMBL/GenBank/DDBJ databases">
        <authorList>
            <person name="Dougan E. K."/>
            <person name="Rhodes N."/>
            <person name="Thang M."/>
            <person name="Chan C."/>
        </authorList>
    </citation>
    <scope>NUCLEOTIDE SEQUENCE</scope>
</reference>
<feature type="transmembrane region" description="Helical" evidence="2">
    <location>
        <begin position="333"/>
        <end position="356"/>
    </location>
</feature>
<keyword evidence="4" id="KW-1185">Reference proteome</keyword>
<accession>A0A813HJK8</accession>
<feature type="transmembrane region" description="Helical" evidence="2">
    <location>
        <begin position="600"/>
        <end position="622"/>
    </location>
</feature>
<protein>
    <submittedName>
        <fullName evidence="3">Uncharacterized protein</fullName>
    </submittedName>
</protein>
<keyword evidence="2" id="KW-0812">Transmembrane</keyword>
<dbReference type="EMBL" id="CAJNNV010031739">
    <property type="protein sequence ID" value="CAE8637638.1"/>
    <property type="molecule type" value="Genomic_DNA"/>
</dbReference>
<evidence type="ECO:0000313" key="3">
    <source>
        <dbReference type="EMBL" id="CAE8637638.1"/>
    </source>
</evidence>
<feature type="transmembrane region" description="Helical" evidence="2">
    <location>
        <begin position="274"/>
        <end position="295"/>
    </location>
</feature>
<feature type="transmembrane region" description="Helical" evidence="2">
    <location>
        <begin position="653"/>
        <end position="674"/>
    </location>
</feature>